<dbReference type="Proteomes" id="UP000059680">
    <property type="component" value="Chromosome 1"/>
</dbReference>
<name>A0A0P0UYE6_ORYSJ</name>
<keyword evidence="3" id="KW-1185">Reference proteome</keyword>
<feature type="region of interest" description="Disordered" evidence="1">
    <location>
        <begin position="1"/>
        <end position="23"/>
    </location>
</feature>
<protein>
    <submittedName>
        <fullName evidence="2">Os01g0151001 protein</fullName>
    </submittedName>
</protein>
<sequence>MQAALAAAGEVGQGSPSNLGAPREGDQWIRLRRARRGWRRSDLIRGRLGGWHVNTTMLGRLQCDLSSEQAASNRWPKGRNDHFMLGWFRGLSRLVQ</sequence>
<gene>
    <name evidence="2" type="ordered locus">Os01g0151001</name>
    <name evidence="2" type="ORF">OSNPB_010151001</name>
</gene>
<dbReference type="AlphaFoldDB" id="A0A0P0UYE6"/>
<organism evidence="2 3">
    <name type="scientific">Oryza sativa subsp. japonica</name>
    <name type="common">Rice</name>
    <dbReference type="NCBI Taxonomy" id="39947"/>
    <lineage>
        <taxon>Eukaryota</taxon>
        <taxon>Viridiplantae</taxon>
        <taxon>Streptophyta</taxon>
        <taxon>Embryophyta</taxon>
        <taxon>Tracheophyta</taxon>
        <taxon>Spermatophyta</taxon>
        <taxon>Magnoliopsida</taxon>
        <taxon>Liliopsida</taxon>
        <taxon>Poales</taxon>
        <taxon>Poaceae</taxon>
        <taxon>BOP clade</taxon>
        <taxon>Oryzoideae</taxon>
        <taxon>Oryzeae</taxon>
        <taxon>Oryzinae</taxon>
        <taxon>Oryza</taxon>
        <taxon>Oryza sativa</taxon>
    </lineage>
</organism>
<dbReference type="InParanoid" id="A0A0P0UYE6"/>
<evidence type="ECO:0000313" key="2">
    <source>
        <dbReference type="EMBL" id="BAS70422.1"/>
    </source>
</evidence>
<dbReference type="PaxDb" id="39947-A0A0P0UYE6"/>
<evidence type="ECO:0000256" key="1">
    <source>
        <dbReference type="SAM" id="MobiDB-lite"/>
    </source>
</evidence>
<reference evidence="2 3" key="2">
    <citation type="journal article" date="2013" name="Plant Cell Physiol.">
        <title>Rice Annotation Project Database (RAP-DB): an integrative and interactive database for rice genomics.</title>
        <authorList>
            <person name="Sakai H."/>
            <person name="Lee S.S."/>
            <person name="Tanaka T."/>
            <person name="Numa H."/>
            <person name="Kim J."/>
            <person name="Kawahara Y."/>
            <person name="Wakimoto H."/>
            <person name="Yang C.C."/>
            <person name="Iwamoto M."/>
            <person name="Abe T."/>
            <person name="Yamada Y."/>
            <person name="Muto A."/>
            <person name="Inokuchi H."/>
            <person name="Ikemura T."/>
            <person name="Matsumoto T."/>
            <person name="Sasaki T."/>
            <person name="Itoh T."/>
        </authorList>
    </citation>
    <scope>NUCLEOTIDE SEQUENCE [LARGE SCALE GENOMIC DNA]</scope>
    <source>
        <strain evidence="3">cv. Nipponbare</strain>
    </source>
</reference>
<reference evidence="2 3" key="3">
    <citation type="journal article" date="2013" name="Rice">
        <title>Improvement of the Oryza sativa Nipponbare reference genome using next generation sequence and optical map data.</title>
        <authorList>
            <person name="Kawahara Y."/>
            <person name="de la Bastide M."/>
            <person name="Hamilton J.P."/>
            <person name="Kanamori H."/>
            <person name="McCombie W.R."/>
            <person name="Ouyang S."/>
            <person name="Schwartz D.C."/>
            <person name="Tanaka T."/>
            <person name="Wu J."/>
            <person name="Zhou S."/>
            <person name="Childs K.L."/>
            <person name="Davidson R.M."/>
            <person name="Lin H."/>
            <person name="Quesada-Ocampo L."/>
            <person name="Vaillancourt B."/>
            <person name="Sakai H."/>
            <person name="Lee S.S."/>
            <person name="Kim J."/>
            <person name="Numa H."/>
            <person name="Itoh T."/>
            <person name="Buell C.R."/>
            <person name="Matsumoto T."/>
        </authorList>
    </citation>
    <scope>NUCLEOTIDE SEQUENCE [LARGE SCALE GENOMIC DNA]</scope>
    <source>
        <strain evidence="3">cv. Nipponbare</strain>
    </source>
</reference>
<evidence type="ECO:0000313" key="3">
    <source>
        <dbReference type="Proteomes" id="UP000059680"/>
    </source>
</evidence>
<accession>A0A0P0UYE6</accession>
<proteinExistence type="predicted"/>
<reference evidence="3" key="1">
    <citation type="journal article" date="2005" name="Nature">
        <title>The map-based sequence of the rice genome.</title>
        <authorList>
            <consortium name="International rice genome sequencing project (IRGSP)"/>
            <person name="Matsumoto T."/>
            <person name="Wu J."/>
            <person name="Kanamori H."/>
            <person name="Katayose Y."/>
            <person name="Fujisawa M."/>
            <person name="Namiki N."/>
            <person name="Mizuno H."/>
            <person name="Yamamoto K."/>
            <person name="Antonio B.A."/>
            <person name="Baba T."/>
            <person name="Sakata K."/>
            <person name="Nagamura Y."/>
            <person name="Aoki H."/>
            <person name="Arikawa K."/>
            <person name="Arita K."/>
            <person name="Bito T."/>
            <person name="Chiden Y."/>
            <person name="Fujitsuka N."/>
            <person name="Fukunaka R."/>
            <person name="Hamada M."/>
            <person name="Harada C."/>
            <person name="Hayashi A."/>
            <person name="Hijishita S."/>
            <person name="Honda M."/>
            <person name="Hosokawa S."/>
            <person name="Ichikawa Y."/>
            <person name="Idonuma A."/>
            <person name="Iijima M."/>
            <person name="Ikeda M."/>
            <person name="Ikeno M."/>
            <person name="Ito K."/>
            <person name="Ito S."/>
            <person name="Ito T."/>
            <person name="Ito Y."/>
            <person name="Ito Y."/>
            <person name="Iwabuchi A."/>
            <person name="Kamiya K."/>
            <person name="Karasawa W."/>
            <person name="Kurita K."/>
            <person name="Katagiri S."/>
            <person name="Kikuta A."/>
            <person name="Kobayashi H."/>
            <person name="Kobayashi N."/>
            <person name="Machita K."/>
            <person name="Maehara T."/>
            <person name="Masukawa M."/>
            <person name="Mizubayashi T."/>
            <person name="Mukai Y."/>
            <person name="Nagasaki H."/>
            <person name="Nagata Y."/>
            <person name="Naito S."/>
            <person name="Nakashima M."/>
            <person name="Nakama Y."/>
            <person name="Nakamichi Y."/>
            <person name="Nakamura M."/>
            <person name="Meguro A."/>
            <person name="Negishi M."/>
            <person name="Ohta I."/>
            <person name="Ohta T."/>
            <person name="Okamoto M."/>
            <person name="Ono N."/>
            <person name="Saji S."/>
            <person name="Sakaguchi M."/>
            <person name="Sakai K."/>
            <person name="Shibata M."/>
            <person name="Shimokawa T."/>
            <person name="Song J."/>
            <person name="Takazaki Y."/>
            <person name="Terasawa K."/>
            <person name="Tsugane M."/>
            <person name="Tsuji K."/>
            <person name="Ueda S."/>
            <person name="Waki K."/>
            <person name="Yamagata H."/>
            <person name="Yamamoto M."/>
            <person name="Yamamoto S."/>
            <person name="Yamane H."/>
            <person name="Yoshiki S."/>
            <person name="Yoshihara R."/>
            <person name="Yukawa K."/>
            <person name="Zhong H."/>
            <person name="Yano M."/>
            <person name="Yuan Q."/>
            <person name="Ouyang S."/>
            <person name="Liu J."/>
            <person name="Jones K.M."/>
            <person name="Gansberger K."/>
            <person name="Moffat K."/>
            <person name="Hill J."/>
            <person name="Bera J."/>
            <person name="Fadrosh D."/>
            <person name="Jin S."/>
            <person name="Johri S."/>
            <person name="Kim M."/>
            <person name="Overton L."/>
            <person name="Reardon M."/>
            <person name="Tsitrin T."/>
            <person name="Vuong H."/>
            <person name="Weaver B."/>
            <person name="Ciecko A."/>
            <person name="Tallon L."/>
            <person name="Jackson J."/>
            <person name="Pai G."/>
            <person name="Aken S.V."/>
            <person name="Utterback T."/>
            <person name="Reidmuller S."/>
            <person name="Feldblyum T."/>
            <person name="Hsiao J."/>
            <person name="Zismann V."/>
            <person name="Iobst S."/>
            <person name="de Vazeille A.R."/>
            <person name="Buell C.R."/>
            <person name="Ying K."/>
            <person name="Li Y."/>
            <person name="Lu T."/>
            <person name="Huang Y."/>
            <person name="Zhao Q."/>
            <person name="Feng Q."/>
            <person name="Zhang L."/>
            <person name="Zhu J."/>
            <person name="Weng Q."/>
            <person name="Mu J."/>
            <person name="Lu Y."/>
            <person name="Fan D."/>
            <person name="Liu Y."/>
            <person name="Guan J."/>
            <person name="Zhang Y."/>
            <person name="Yu S."/>
            <person name="Liu X."/>
            <person name="Zhang Y."/>
            <person name="Hong G."/>
            <person name="Han B."/>
            <person name="Choisne N."/>
            <person name="Demange N."/>
            <person name="Orjeda G."/>
            <person name="Samain S."/>
            <person name="Cattolico L."/>
            <person name="Pelletier E."/>
            <person name="Couloux A."/>
            <person name="Segurens B."/>
            <person name="Wincker P."/>
            <person name="D'Hont A."/>
            <person name="Scarpelli C."/>
            <person name="Weissenbach J."/>
            <person name="Salanoubat M."/>
            <person name="Quetier F."/>
            <person name="Yu Y."/>
            <person name="Kim H.R."/>
            <person name="Rambo T."/>
            <person name="Currie J."/>
            <person name="Collura K."/>
            <person name="Luo M."/>
            <person name="Yang T."/>
            <person name="Ammiraju J.S.S."/>
            <person name="Engler F."/>
            <person name="Soderlund C."/>
            <person name="Wing R.A."/>
            <person name="Palmer L.E."/>
            <person name="de la Bastide M."/>
            <person name="Spiegel L."/>
            <person name="Nascimento L."/>
            <person name="Zutavern T."/>
            <person name="O'Shaughnessy A."/>
            <person name="Dike S."/>
            <person name="Dedhia N."/>
            <person name="Preston R."/>
            <person name="Balija V."/>
            <person name="McCombie W.R."/>
            <person name="Chow T."/>
            <person name="Chen H."/>
            <person name="Chung M."/>
            <person name="Chen C."/>
            <person name="Shaw J."/>
            <person name="Wu H."/>
            <person name="Hsiao K."/>
            <person name="Chao Y."/>
            <person name="Chu M."/>
            <person name="Cheng C."/>
            <person name="Hour A."/>
            <person name="Lee P."/>
            <person name="Lin S."/>
            <person name="Lin Y."/>
            <person name="Liou J."/>
            <person name="Liu S."/>
            <person name="Hsing Y."/>
            <person name="Raghuvanshi S."/>
            <person name="Mohanty A."/>
            <person name="Bharti A.K."/>
            <person name="Gaur A."/>
            <person name="Gupta V."/>
            <person name="Kumar D."/>
            <person name="Ravi V."/>
            <person name="Vij S."/>
            <person name="Kapur A."/>
            <person name="Khurana P."/>
            <person name="Khurana P."/>
            <person name="Khurana J.P."/>
            <person name="Tyagi A.K."/>
            <person name="Gaikwad K."/>
            <person name="Singh A."/>
            <person name="Dalal V."/>
            <person name="Srivastava S."/>
            <person name="Dixit A."/>
            <person name="Pal A.K."/>
            <person name="Ghazi I.A."/>
            <person name="Yadav M."/>
            <person name="Pandit A."/>
            <person name="Bhargava A."/>
            <person name="Sureshbabu K."/>
            <person name="Batra K."/>
            <person name="Sharma T.R."/>
            <person name="Mohapatra T."/>
            <person name="Singh N.K."/>
            <person name="Messing J."/>
            <person name="Nelson A.B."/>
            <person name="Fuks G."/>
            <person name="Kavchok S."/>
            <person name="Keizer G."/>
            <person name="Linton E."/>
            <person name="Llaca V."/>
            <person name="Song R."/>
            <person name="Tanyolac B."/>
            <person name="Young S."/>
            <person name="Ho-Il K."/>
            <person name="Hahn J.H."/>
            <person name="Sangsakoo G."/>
            <person name="Vanavichit A."/>
            <person name="de Mattos Luiz.A.T."/>
            <person name="Zimmer P.D."/>
            <person name="Malone G."/>
            <person name="Dellagostin O."/>
            <person name="de Oliveira A.C."/>
            <person name="Bevan M."/>
            <person name="Bancroft I."/>
            <person name="Minx P."/>
            <person name="Cordum H."/>
            <person name="Wilson R."/>
            <person name="Cheng Z."/>
            <person name="Jin W."/>
            <person name="Jiang J."/>
            <person name="Leong S.A."/>
            <person name="Iwama H."/>
            <person name="Gojobori T."/>
            <person name="Itoh T."/>
            <person name="Niimura Y."/>
            <person name="Fujii Y."/>
            <person name="Habara T."/>
            <person name="Sakai H."/>
            <person name="Sato Y."/>
            <person name="Wilson G."/>
            <person name="Kumar K."/>
            <person name="McCouch S."/>
            <person name="Juretic N."/>
            <person name="Hoen D."/>
            <person name="Wright S."/>
            <person name="Bruskiewich R."/>
            <person name="Bureau T."/>
            <person name="Miyao A."/>
            <person name="Hirochika H."/>
            <person name="Nishikawa T."/>
            <person name="Kadowaki K."/>
            <person name="Sugiura M."/>
            <person name="Burr B."/>
            <person name="Sasaki T."/>
        </authorList>
    </citation>
    <scope>NUCLEOTIDE SEQUENCE [LARGE SCALE GENOMIC DNA]</scope>
    <source>
        <strain evidence="3">cv. Nipponbare</strain>
    </source>
</reference>
<dbReference type="EMBL" id="AP014957">
    <property type="protein sequence ID" value="BAS70422.1"/>
    <property type="molecule type" value="Genomic_DNA"/>
</dbReference>